<dbReference type="OrthoDB" id="9782003at2"/>
<name>A0A073IPS9_9BACT</name>
<dbReference type="NCBIfam" id="TIGR00054">
    <property type="entry name" value="RIP metalloprotease RseP"/>
    <property type="match status" value="1"/>
</dbReference>
<evidence type="ECO:0000256" key="6">
    <source>
        <dbReference type="ARBA" id="ARBA00022801"/>
    </source>
</evidence>
<keyword evidence="14" id="KW-1185">Reference proteome</keyword>
<dbReference type="GeneID" id="90984442"/>
<dbReference type="EMBL" id="JMKI01000047">
    <property type="protein sequence ID" value="KEJ91535.1"/>
    <property type="molecule type" value="Genomic_DNA"/>
</dbReference>
<dbReference type="InterPro" id="IPR036034">
    <property type="entry name" value="PDZ_sf"/>
</dbReference>
<proteinExistence type="inferred from homology"/>
<keyword evidence="11" id="KW-0479">Metal-binding</keyword>
<dbReference type="PANTHER" id="PTHR42837">
    <property type="entry name" value="REGULATOR OF SIGMA-E PROTEASE RSEP"/>
    <property type="match status" value="1"/>
</dbReference>
<dbReference type="Pfam" id="PF17820">
    <property type="entry name" value="PDZ_6"/>
    <property type="match status" value="1"/>
</dbReference>
<dbReference type="PANTHER" id="PTHR42837:SF2">
    <property type="entry name" value="MEMBRANE METALLOPROTEASE ARASP2, CHLOROPLASTIC-RELATED"/>
    <property type="match status" value="1"/>
</dbReference>
<dbReference type="EC" id="3.4.24.-" evidence="11"/>
<dbReference type="InterPro" id="IPR001478">
    <property type="entry name" value="PDZ"/>
</dbReference>
<keyword evidence="9 11" id="KW-0482">Metalloprotease</keyword>
<dbReference type="CDD" id="cd06163">
    <property type="entry name" value="S2P-M50_PDZ_RseP-like"/>
    <property type="match status" value="1"/>
</dbReference>
<evidence type="ECO:0000256" key="3">
    <source>
        <dbReference type="ARBA" id="ARBA00007931"/>
    </source>
</evidence>
<keyword evidence="7 11" id="KW-0862">Zinc</keyword>
<evidence type="ECO:0000313" key="14">
    <source>
        <dbReference type="Proteomes" id="UP000027665"/>
    </source>
</evidence>
<keyword evidence="5 11" id="KW-0812">Transmembrane</keyword>
<feature type="transmembrane region" description="Helical" evidence="11">
    <location>
        <begin position="98"/>
        <end position="126"/>
    </location>
</feature>
<evidence type="ECO:0000256" key="5">
    <source>
        <dbReference type="ARBA" id="ARBA00022692"/>
    </source>
</evidence>
<dbReference type="Gene3D" id="2.30.42.10">
    <property type="match status" value="1"/>
</dbReference>
<reference evidence="13 14" key="1">
    <citation type="submission" date="2014-04" db="EMBL/GenBank/DDBJ databases">
        <title>Draft Genome Sequence of Synergistes jonesii.</title>
        <authorList>
            <person name="Coil D.A."/>
            <person name="Eisen J.A."/>
            <person name="Holland-Moritz H.E."/>
        </authorList>
    </citation>
    <scope>NUCLEOTIDE SEQUENCE [LARGE SCALE GENOMIC DNA]</scope>
    <source>
        <strain evidence="13 14">78-1</strain>
    </source>
</reference>
<protein>
    <recommendedName>
        <fullName evidence="11">Zinc metalloprotease</fullName>
        <ecNumber evidence="11">3.4.24.-</ecNumber>
    </recommendedName>
</protein>
<sequence length="348" mass="38434">MLSVISFLIVIGICVISHEGGHFWAARLRDVMIHEFSFGMGPEILSGRRGETQYSLRAFPIGGFVKLEGEDAEEEDEGKRESCDPSRSLANKKPWEKIFIIGAGASVNIFLAWLITALYLAGCGVYDMQTPKLGKIMEGTPAQSAGLRSGDLIRSIDGVELKSWSDIRENILKEDKDGDSFEIVVERGGAEKSYTISVPKDAKTGARLLGVQPSLEKFPPLEALSKSFIYSWNMSLQILRGLYMTITGQLRADVTGPVGIASMAGDAMREGFWTFIAFLGVINLNLGLLNLLPFPALDGGRILFILIEVITRRKVPERVETMIHYAGYVILLLLIVLVTGKDIYRLMR</sequence>
<evidence type="ECO:0000256" key="1">
    <source>
        <dbReference type="ARBA" id="ARBA00001947"/>
    </source>
</evidence>
<feature type="domain" description="PDZ" evidence="12">
    <location>
        <begin position="116"/>
        <end position="189"/>
    </location>
</feature>
<evidence type="ECO:0000256" key="7">
    <source>
        <dbReference type="ARBA" id="ARBA00022833"/>
    </source>
</evidence>
<dbReference type="eggNOG" id="COG0750">
    <property type="taxonomic scope" value="Bacteria"/>
</dbReference>
<dbReference type="SMART" id="SM00228">
    <property type="entry name" value="PDZ"/>
    <property type="match status" value="1"/>
</dbReference>
<evidence type="ECO:0000256" key="4">
    <source>
        <dbReference type="ARBA" id="ARBA00022670"/>
    </source>
</evidence>
<dbReference type="RefSeq" id="WP_037977971.1">
    <property type="nucleotide sequence ID" value="NZ_JMKI01000047.1"/>
</dbReference>
<feature type="transmembrane region" description="Helical" evidence="11">
    <location>
        <begin position="272"/>
        <end position="292"/>
    </location>
</feature>
<dbReference type="GO" id="GO:0006508">
    <property type="term" value="P:proteolysis"/>
    <property type="evidence" value="ECO:0007669"/>
    <property type="project" value="UniProtKB-KW"/>
</dbReference>
<evidence type="ECO:0000256" key="8">
    <source>
        <dbReference type="ARBA" id="ARBA00022989"/>
    </source>
</evidence>
<evidence type="ECO:0000313" key="13">
    <source>
        <dbReference type="EMBL" id="KEJ91535.1"/>
    </source>
</evidence>
<evidence type="ECO:0000256" key="10">
    <source>
        <dbReference type="ARBA" id="ARBA00023136"/>
    </source>
</evidence>
<dbReference type="GO" id="GO:0016020">
    <property type="term" value="C:membrane"/>
    <property type="evidence" value="ECO:0007669"/>
    <property type="project" value="UniProtKB-SubCell"/>
</dbReference>
<dbReference type="STRING" id="2754.EH55_10035"/>
<dbReference type="InterPro" id="IPR008915">
    <property type="entry name" value="Peptidase_M50"/>
</dbReference>
<accession>A0A073IPS9</accession>
<dbReference type="GO" id="GO:0046872">
    <property type="term" value="F:metal ion binding"/>
    <property type="evidence" value="ECO:0007669"/>
    <property type="project" value="UniProtKB-KW"/>
</dbReference>
<organism evidence="13 14">
    <name type="scientific">Synergistes jonesii</name>
    <dbReference type="NCBI Taxonomy" id="2754"/>
    <lineage>
        <taxon>Bacteria</taxon>
        <taxon>Thermotogati</taxon>
        <taxon>Synergistota</taxon>
        <taxon>Synergistia</taxon>
        <taxon>Synergistales</taxon>
        <taxon>Synergistaceae</taxon>
        <taxon>Synergistes</taxon>
    </lineage>
</organism>
<dbReference type="SUPFAM" id="SSF50156">
    <property type="entry name" value="PDZ domain-like"/>
    <property type="match status" value="1"/>
</dbReference>
<dbReference type="GO" id="GO:0004222">
    <property type="term" value="F:metalloendopeptidase activity"/>
    <property type="evidence" value="ECO:0007669"/>
    <property type="project" value="InterPro"/>
</dbReference>
<keyword evidence="8 11" id="KW-1133">Transmembrane helix</keyword>
<keyword evidence="6 11" id="KW-0378">Hydrolase</keyword>
<keyword evidence="10 11" id="KW-0472">Membrane</keyword>
<feature type="transmembrane region" description="Helical" evidence="11">
    <location>
        <begin position="322"/>
        <end position="340"/>
    </location>
</feature>
<dbReference type="CDD" id="cd23081">
    <property type="entry name" value="cpPDZ_EcRseP-like"/>
    <property type="match status" value="1"/>
</dbReference>
<comment type="similarity">
    <text evidence="3 11">Belongs to the peptidase M50B family.</text>
</comment>
<dbReference type="PATRIC" id="fig|2754.20.peg.983"/>
<comment type="subcellular location">
    <subcellularLocation>
        <location evidence="2">Membrane</location>
        <topology evidence="2">Multi-pass membrane protein</topology>
    </subcellularLocation>
</comment>
<dbReference type="AlphaFoldDB" id="A0A073IPS9"/>
<evidence type="ECO:0000256" key="9">
    <source>
        <dbReference type="ARBA" id="ARBA00023049"/>
    </source>
</evidence>
<dbReference type="InterPro" id="IPR041489">
    <property type="entry name" value="PDZ_6"/>
</dbReference>
<comment type="caution">
    <text evidence="13">The sequence shown here is derived from an EMBL/GenBank/DDBJ whole genome shotgun (WGS) entry which is preliminary data.</text>
</comment>
<dbReference type="InterPro" id="IPR004387">
    <property type="entry name" value="Pept_M50_Zn"/>
</dbReference>
<evidence type="ECO:0000256" key="11">
    <source>
        <dbReference type="RuleBase" id="RU362031"/>
    </source>
</evidence>
<gene>
    <name evidence="13" type="ORF">EH55_10035</name>
</gene>
<evidence type="ECO:0000256" key="2">
    <source>
        <dbReference type="ARBA" id="ARBA00004141"/>
    </source>
</evidence>
<dbReference type="Pfam" id="PF02163">
    <property type="entry name" value="Peptidase_M50"/>
    <property type="match status" value="1"/>
</dbReference>
<comment type="cofactor">
    <cofactor evidence="1 11">
        <name>Zn(2+)</name>
        <dbReference type="ChEBI" id="CHEBI:29105"/>
    </cofactor>
</comment>
<keyword evidence="4" id="KW-0645">Protease</keyword>
<dbReference type="Proteomes" id="UP000027665">
    <property type="component" value="Unassembled WGS sequence"/>
</dbReference>
<evidence type="ECO:0000259" key="12">
    <source>
        <dbReference type="SMART" id="SM00228"/>
    </source>
</evidence>